<dbReference type="InterPro" id="IPR012964">
    <property type="entry name" value="DUF1702"/>
</dbReference>
<feature type="region of interest" description="Disordered" evidence="1">
    <location>
        <begin position="381"/>
        <end position="402"/>
    </location>
</feature>
<evidence type="ECO:0000313" key="2">
    <source>
        <dbReference type="EMBL" id="AZZ55675.1"/>
    </source>
</evidence>
<organism evidence="2 3">
    <name type="scientific">Rathayibacter iranicus</name>
    <dbReference type="NCBI Taxonomy" id="59737"/>
    <lineage>
        <taxon>Bacteria</taxon>
        <taxon>Bacillati</taxon>
        <taxon>Actinomycetota</taxon>
        <taxon>Actinomycetes</taxon>
        <taxon>Micrococcales</taxon>
        <taxon>Microbacteriaceae</taxon>
        <taxon>Rathayibacter</taxon>
    </lineage>
</organism>
<gene>
    <name evidence="2" type="ORF">C7V51_07085</name>
</gene>
<dbReference type="Proteomes" id="UP000283946">
    <property type="component" value="Chromosome"/>
</dbReference>
<proteinExistence type="predicted"/>
<evidence type="ECO:0000313" key="3">
    <source>
        <dbReference type="Proteomes" id="UP000283946"/>
    </source>
</evidence>
<dbReference type="AlphaFoldDB" id="A0AAD1AEC7"/>
<reference evidence="2 3" key="1">
    <citation type="submission" date="2018-03" db="EMBL/GenBank/DDBJ databases">
        <title>Bacteriophage NCPPB3778 and a type I-E CRISPR drive the evolution of the US Biological Select Agent, Rathayibacter toxicus.</title>
        <authorList>
            <person name="Davis E.W.II."/>
            <person name="Tabima J.F."/>
            <person name="Weisberg A.J."/>
            <person name="Dantas Lopes L."/>
            <person name="Wiseman M.S."/>
            <person name="Wiseman M.S."/>
            <person name="Pupko T."/>
            <person name="Belcher M.S."/>
            <person name="Sechler A.J."/>
            <person name="Tancos M.A."/>
            <person name="Schroeder B.K."/>
            <person name="Murray T.D."/>
            <person name="Luster D.G."/>
            <person name="Schneider W.L."/>
            <person name="Rogers E."/>
            <person name="Andreote F.D."/>
            <person name="Grunwald N.J."/>
            <person name="Putnam M.L."/>
            <person name="Chang J.H."/>
        </authorList>
    </citation>
    <scope>NUCLEOTIDE SEQUENCE [LARGE SCALE GENOMIC DNA]</scope>
    <source>
        <strain evidence="2 3">NCCPB 2253</strain>
    </source>
</reference>
<name>A0AAD1AEC7_9MICO</name>
<sequence>MAVVLTGRESADRHRPKQAEWGCLRTVDRGMSVSYSSTTRRRGTSAVARIFSSDSVFVRQVSGVRKVFGARKLSDALTLRPESVRVSGRSTTLRNPTQIAAADTAAVSFAAGYTAALGARPGGLHSRLEAVVASENLGFAVEGAAMARTMLDLLDPRSTLTAGAGPRARALLEEFGSSHPYTLHAGVGWAYDRLRRRPPEPGRGWDPLLRALIDDGWGFSRVFARGAEHWSSVRAPRSASDLRRIHVDQGVGRALWFVLDGDEIPAAIASVAPERRGELWTGLGLALTYAGCPVATASSLRLAAGEHGVDVAVGSLRAARARSFGGVGSAAMEGTGAALIGLPLEDALALHDRALEGLDPENDPGAYRRWQLRVRQALLHAERSGQSGSAPTRTAEPTRTRR</sequence>
<protein>
    <submittedName>
        <fullName evidence="2">DUF1702 domain-containing protein</fullName>
    </submittedName>
</protein>
<dbReference type="KEGG" id="ria:C7V51_07085"/>
<dbReference type="Pfam" id="PF08012">
    <property type="entry name" value="DUF1702"/>
    <property type="match status" value="1"/>
</dbReference>
<dbReference type="EMBL" id="CP028130">
    <property type="protein sequence ID" value="AZZ55675.1"/>
    <property type="molecule type" value="Genomic_DNA"/>
</dbReference>
<accession>A0AAD1AEC7</accession>
<evidence type="ECO:0000256" key="1">
    <source>
        <dbReference type="SAM" id="MobiDB-lite"/>
    </source>
</evidence>